<dbReference type="Proteomes" id="UP001601059">
    <property type="component" value="Unassembled WGS sequence"/>
</dbReference>
<keyword evidence="2" id="KW-0547">Nucleotide-binding</keyword>
<organism evidence="8 9">
    <name type="scientific">Cytobacillus spartinae</name>
    <dbReference type="NCBI Taxonomy" id="3299023"/>
    <lineage>
        <taxon>Bacteria</taxon>
        <taxon>Bacillati</taxon>
        <taxon>Bacillota</taxon>
        <taxon>Bacilli</taxon>
        <taxon>Bacillales</taxon>
        <taxon>Bacillaceae</taxon>
        <taxon>Cytobacillus</taxon>
    </lineage>
</organism>
<protein>
    <submittedName>
        <fullName evidence="8">Dynamin family protein</fullName>
    </submittedName>
</protein>
<evidence type="ECO:0000256" key="3">
    <source>
        <dbReference type="ARBA" id="ARBA00022801"/>
    </source>
</evidence>
<feature type="coiled-coil region" evidence="6">
    <location>
        <begin position="486"/>
        <end position="517"/>
    </location>
</feature>
<proteinExistence type="predicted"/>
<dbReference type="PANTHER" id="PTHR10465:SF0">
    <property type="entry name" value="SARCALUMENIN"/>
    <property type="match status" value="1"/>
</dbReference>
<accession>A0ABW6KH24</accession>
<evidence type="ECO:0000256" key="5">
    <source>
        <dbReference type="ARBA" id="ARBA00023136"/>
    </source>
</evidence>
<evidence type="ECO:0000313" key="9">
    <source>
        <dbReference type="Proteomes" id="UP001601059"/>
    </source>
</evidence>
<evidence type="ECO:0000259" key="7">
    <source>
        <dbReference type="Pfam" id="PF00350"/>
    </source>
</evidence>
<feature type="domain" description="Dynamin N-terminal" evidence="7">
    <location>
        <begin position="50"/>
        <end position="204"/>
    </location>
</feature>
<dbReference type="PANTHER" id="PTHR10465">
    <property type="entry name" value="TRANSMEMBRANE GTPASE FZO1"/>
    <property type="match status" value="1"/>
</dbReference>
<reference evidence="8 9" key="1">
    <citation type="submission" date="2024-08" db="EMBL/GenBank/DDBJ databases">
        <title>Two novel Cytobacillus novel species.</title>
        <authorList>
            <person name="Liu G."/>
        </authorList>
    </citation>
    <scope>NUCLEOTIDE SEQUENCE [LARGE SCALE GENOMIC DNA]</scope>
    <source>
        <strain evidence="8 9">FJAT-54145</strain>
    </source>
</reference>
<gene>
    <name evidence="8" type="ORF">ACFYKX_16320</name>
</gene>
<dbReference type="Pfam" id="PF00350">
    <property type="entry name" value="Dynamin_N"/>
    <property type="match status" value="2"/>
</dbReference>
<comment type="caution">
    <text evidence="8">The sequence shown here is derived from an EMBL/GenBank/DDBJ whole genome shotgun (WGS) entry which is preliminary data.</text>
</comment>
<keyword evidence="6" id="KW-0175">Coiled coil</keyword>
<evidence type="ECO:0000256" key="1">
    <source>
        <dbReference type="ARBA" id="ARBA00004370"/>
    </source>
</evidence>
<evidence type="ECO:0000256" key="6">
    <source>
        <dbReference type="SAM" id="Coils"/>
    </source>
</evidence>
<evidence type="ECO:0000256" key="4">
    <source>
        <dbReference type="ARBA" id="ARBA00023134"/>
    </source>
</evidence>
<keyword evidence="4" id="KW-0342">GTP-binding</keyword>
<sequence length="1216" mass="140375">MVQTVNQQEKTELLNQIAGLYTLFKENNDIQTAEKAKQLAIKLHDEEFSIGFCGHFSAGKSSMINKIIGENLLPSSPIPTSANLVKVKSGEEYAKVFFKERNPILYPAPYNYEKVKSYCKDGDLIQSIEISHNTNKLPKEAAILDTPGIDSTDDAHRIATESALHLADLVFYVMDYNHVQSELNFLFTKELTTVGKDVYLIINQIDKHRDEELSFEHFTATVKDSFASWGVKPAKIFYTSLKEENHPFNQFHELQQFIHAKIESRDTILPSSIYHSLKKLMEEHSLTLKQEQTERLNRYEEILNPIAEEEQQELPTRLKEVHGKLQLISEKVNQKDIDFSNELDEVLKNAYLMPFQTRDLAEKYLHSQQPDFKVGLFFSKQKTEQERSEREESFFKDLQEKVRAQLDWHLKELLINTFKQEDIQNPDLLAKAQSLAVPITKAMLKDTIKPGARPTGDYVLNYTNDVAEAIKKVSRNKVNEIKELYLQILKDKADKQAKELAEDKELLEQYVDAWEKKQAIFESQMAVEIKMEQIISGHADVSMSKDALEQLVTDDKKVEVVHNLESEQVEKVTKENGHKPNIQVEEEKEQNNVENIHDLVNKLTFTANQLKPIPGFKKITNDLLQKAERLGNRGFTVALFGAFSAGKSSFANALIGHKLLPVSPNPTTAAINKIMPIDDENPHGSVKVKLKPSNVLLEDVTRSLEVFGSVPTDFDEALKQIKHVMENSTDFDAYEKTHYAFLQAFYKGFEPFRDQLGEILVTDLTEFSDFVAKEEKSCLVETIEVFFDCELTRKGITLVDTPGADSINARHTGVAFEYIKNSDAILFVTYYNHAFSKADREFLIQLGRVKDAFELDKMFFIVNAIDLANNDEEMNDVLDYVEDQLIKFGIRRPSLFPVSSLRAIEEKLELTSNRESGIHRFENQFYSFIENDLTEIAVNAAKFEWQRAVELLRNYIVSSQEDKGLKEKRKLDLENEQKKITAFIQNESPDLLIQRLNQESDELTYYIKQRVFLRFSDFFKESFNPSVLKDDGRNLKKALQHALDDLLSSFGFDFSQELRATTLRLETFISKLISQKWEATTKELHEFNGDLSFSKFESQAIEGLDFNSPFEDVNKDTFKKSMSYFKNPKSFFENNEKRLMMEELERVLQDPAQDYLLKENEKLKGYYDEQLKRQFELLLSHLLEEVNDYYEGMFAALSNHVSIEQLQQLEEKILHS</sequence>
<dbReference type="CDD" id="cd09912">
    <property type="entry name" value="DLP_2"/>
    <property type="match status" value="2"/>
</dbReference>
<dbReference type="InterPro" id="IPR027417">
    <property type="entry name" value="P-loop_NTPase"/>
</dbReference>
<dbReference type="InterPro" id="IPR045063">
    <property type="entry name" value="Dynamin_N"/>
</dbReference>
<keyword evidence="5" id="KW-0472">Membrane</keyword>
<dbReference type="EMBL" id="JBIACK010000008">
    <property type="protein sequence ID" value="MFE8702165.1"/>
    <property type="molecule type" value="Genomic_DNA"/>
</dbReference>
<dbReference type="Gene3D" id="3.40.50.300">
    <property type="entry name" value="P-loop containing nucleotide triphosphate hydrolases"/>
    <property type="match status" value="2"/>
</dbReference>
<name>A0ABW6KH24_9BACI</name>
<evidence type="ECO:0000313" key="8">
    <source>
        <dbReference type="EMBL" id="MFE8702165.1"/>
    </source>
</evidence>
<evidence type="ECO:0000256" key="2">
    <source>
        <dbReference type="ARBA" id="ARBA00022741"/>
    </source>
</evidence>
<keyword evidence="3" id="KW-0378">Hydrolase</keyword>
<dbReference type="InterPro" id="IPR027094">
    <property type="entry name" value="Mitofusin_fam"/>
</dbReference>
<feature type="domain" description="Dynamin N-terminal" evidence="7">
    <location>
        <begin position="637"/>
        <end position="863"/>
    </location>
</feature>
<keyword evidence="9" id="KW-1185">Reference proteome</keyword>
<comment type="subcellular location">
    <subcellularLocation>
        <location evidence="1">Membrane</location>
    </subcellularLocation>
</comment>
<dbReference type="RefSeq" id="WP_389362126.1">
    <property type="nucleotide sequence ID" value="NZ_JBIACK010000008.1"/>
</dbReference>
<dbReference type="SUPFAM" id="SSF52540">
    <property type="entry name" value="P-loop containing nucleoside triphosphate hydrolases"/>
    <property type="match status" value="2"/>
</dbReference>